<comment type="caution">
    <text evidence="9">The sequence shown here is derived from an EMBL/GenBank/DDBJ whole genome shotgun (WGS) entry which is preliminary data.</text>
</comment>
<dbReference type="FunFam" id="2.40.10.10:FF:000006">
    <property type="entry name" value="Serine proteinase stubble"/>
    <property type="match status" value="1"/>
</dbReference>
<dbReference type="Pfam" id="PF00089">
    <property type="entry name" value="Trypsin"/>
    <property type="match status" value="1"/>
</dbReference>
<feature type="non-terminal residue" evidence="9">
    <location>
        <position position="1"/>
    </location>
</feature>
<dbReference type="InterPro" id="IPR043504">
    <property type="entry name" value="Peptidase_S1_PA_chymotrypsin"/>
</dbReference>
<name>A0A836F1Z0_9HYME</name>
<evidence type="ECO:0000313" key="9">
    <source>
        <dbReference type="EMBL" id="KAG5334710.1"/>
    </source>
</evidence>
<dbReference type="SMART" id="SM00020">
    <property type="entry name" value="Tryp_SPc"/>
    <property type="match status" value="1"/>
</dbReference>
<feature type="domain" description="Peptidase S1" evidence="8">
    <location>
        <begin position="552"/>
        <end position="794"/>
    </location>
</feature>
<dbReference type="PROSITE" id="PS00134">
    <property type="entry name" value="TRYPSIN_HIS"/>
    <property type="match status" value="1"/>
</dbReference>
<evidence type="ECO:0000256" key="4">
    <source>
        <dbReference type="ARBA" id="ARBA00023157"/>
    </source>
</evidence>
<keyword evidence="2 5" id="KW-0378">Hydrolase</keyword>
<dbReference type="Proteomes" id="UP000669903">
    <property type="component" value="Unassembled WGS sequence"/>
</dbReference>
<dbReference type="Gene3D" id="2.40.10.10">
    <property type="entry name" value="Trypsin-like serine proteases"/>
    <property type="match status" value="1"/>
</dbReference>
<dbReference type="PRINTS" id="PR00722">
    <property type="entry name" value="CHYMOTRYPSIN"/>
</dbReference>
<evidence type="ECO:0000313" key="10">
    <source>
        <dbReference type="Proteomes" id="UP000669903"/>
    </source>
</evidence>
<keyword evidence="1 5" id="KW-0645">Protease</keyword>
<dbReference type="AlphaFoldDB" id="A0A836F1Z0"/>
<dbReference type="InterPro" id="IPR001314">
    <property type="entry name" value="Peptidase_S1A"/>
</dbReference>
<keyword evidence="7" id="KW-0732">Signal</keyword>
<evidence type="ECO:0000256" key="2">
    <source>
        <dbReference type="ARBA" id="ARBA00022801"/>
    </source>
</evidence>
<gene>
    <name evidence="9" type="primary">Sb_3</name>
    <name evidence="9" type="ORF">G6Z76_0013684</name>
</gene>
<protein>
    <submittedName>
        <fullName evidence="9">STUB proteinase</fullName>
    </submittedName>
</protein>
<dbReference type="CDD" id="cd00190">
    <property type="entry name" value="Tryp_SPc"/>
    <property type="match status" value="1"/>
</dbReference>
<dbReference type="InterPro" id="IPR018114">
    <property type="entry name" value="TRYPSIN_HIS"/>
</dbReference>
<proteinExistence type="predicted"/>
<sequence>MTVLKAGALISLLLIADTSCLANKRRNNRFLRKFGQPEKEENIENAIDSHGQMRFFDELGSIQSTIISRRHNNLTKKEMENKTQHHDMYPRSDKRKSKSIMKIMLGVFLITVASAFDHHDTYSWKHREDCKIATASRSIIPIKVKESRLQRSDTHPSRRLNRREDNVLQNSPRRFAMADDSNEHHDLWKSETTRMRQDLTRENRAIESNLKNVIGIPSKVEQYQYFSNFPYGGDETTDAILENTDHPKNSMFSEETQDHFLNHNTEEVDWSGQEVFEKNLQNEEEEEINIQEVLNEIKRKRLNGVHDEMVDGHRQGRKRKLTSQQQGALLVETLRKKRNYTNDHRGHNSNLQNGLMEMLGRMIPQTCKYKGARFECGLSISCVFNGGRPLDLCSGGLIWSCCVDDEDIPEKVPRPTVGLLQNATFTLNLGHQQPYVDDNVHIYGSAIRPNRPSHSQDTHRPTYVDGVNNPTSHYDSSYAIWNHNRPNDLAVGQDRPTFTTRPYHTVQDYPQDEYNSGYPPAASSDPIEDSSNAMDYSRYRGCGELYTRSNRIVGGHSSSFGSHPWQAAILKSGFLQSKKLSCGGALLNNRWVVTAAHCVATTPNNNLKVRLGEWDVRDQSERLVHEEFNIERKEIHPQYSPTDFRNDVALVKLSRMVAFKQHIVPVCLPARNLKLSGRTATVAGWGRTRHGQTSAPSVLQEVDVEVIPNDKCQKWFRAAGRRETIHDVFLCAGYRQGGRDSCQGDSGGPLTMSVEGRHVLIGLVSWGIGCGREHLPGVYTNIQKFVPWIDKVMS</sequence>
<dbReference type="InterPro" id="IPR050127">
    <property type="entry name" value="Serine_Proteases_S1"/>
</dbReference>
<dbReference type="GO" id="GO:0004252">
    <property type="term" value="F:serine-type endopeptidase activity"/>
    <property type="evidence" value="ECO:0007669"/>
    <property type="project" value="InterPro"/>
</dbReference>
<evidence type="ECO:0000259" key="8">
    <source>
        <dbReference type="PROSITE" id="PS50240"/>
    </source>
</evidence>
<organism evidence="9 10">
    <name type="scientific">Acromyrmex charruanus</name>
    <dbReference type="NCBI Taxonomy" id="2715315"/>
    <lineage>
        <taxon>Eukaryota</taxon>
        <taxon>Metazoa</taxon>
        <taxon>Ecdysozoa</taxon>
        <taxon>Arthropoda</taxon>
        <taxon>Hexapoda</taxon>
        <taxon>Insecta</taxon>
        <taxon>Pterygota</taxon>
        <taxon>Neoptera</taxon>
        <taxon>Endopterygota</taxon>
        <taxon>Hymenoptera</taxon>
        <taxon>Apocrita</taxon>
        <taxon>Aculeata</taxon>
        <taxon>Formicoidea</taxon>
        <taxon>Formicidae</taxon>
        <taxon>Myrmicinae</taxon>
        <taxon>Acromyrmex</taxon>
    </lineage>
</organism>
<dbReference type="PANTHER" id="PTHR24264:SF54">
    <property type="entry name" value="PEPTIDASE S1 DOMAIN-CONTAINING PROTEIN"/>
    <property type="match status" value="1"/>
</dbReference>
<evidence type="ECO:0000256" key="1">
    <source>
        <dbReference type="ARBA" id="ARBA00022670"/>
    </source>
</evidence>
<dbReference type="InterPro" id="IPR033116">
    <property type="entry name" value="TRYPSIN_SER"/>
</dbReference>
<dbReference type="InterPro" id="IPR009003">
    <property type="entry name" value="Peptidase_S1_PA"/>
</dbReference>
<dbReference type="PROSITE" id="PS50240">
    <property type="entry name" value="TRYPSIN_DOM"/>
    <property type="match status" value="1"/>
</dbReference>
<feature type="non-terminal residue" evidence="9">
    <location>
        <position position="794"/>
    </location>
</feature>
<dbReference type="GO" id="GO:0006508">
    <property type="term" value="P:proteolysis"/>
    <property type="evidence" value="ECO:0007669"/>
    <property type="project" value="UniProtKB-KW"/>
</dbReference>
<evidence type="ECO:0000256" key="3">
    <source>
        <dbReference type="ARBA" id="ARBA00022825"/>
    </source>
</evidence>
<dbReference type="PANTHER" id="PTHR24264">
    <property type="entry name" value="TRYPSIN-RELATED"/>
    <property type="match status" value="1"/>
</dbReference>
<dbReference type="PROSITE" id="PS00135">
    <property type="entry name" value="TRYPSIN_SER"/>
    <property type="match status" value="1"/>
</dbReference>
<accession>A0A836F1Z0</accession>
<evidence type="ECO:0000256" key="5">
    <source>
        <dbReference type="RuleBase" id="RU363034"/>
    </source>
</evidence>
<reference evidence="9" key="1">
    <citation type="submission" date="2020-03" db="EMBL/GenBank/DDBJ databases">
        <title>Relaxed selection underlies rapid genomic changes in the transitions from sociality to social parasitism in ants.</title>
        <authorList>
            <person name="Bi X."/>
        </authorList>
    </citation>
    <scope>NUCLEOTIDE SEQUENCE</scope>
    <source>
        <strain evidence="9">BGI-DK2014a</strain>
        <tissue evidence="9">Whole body</tissue>
    </source>
</reference>
<dbReference type="InterPro" id="IPR001254">
    <property type="entry name" value="Trypsin_dom"/>
</dbReference>
<feature type="region of interest" description="Disordered" evidence="6">
    <location>
        <begin position="489"/>
        <end position="511"/>
    </location>
</feature>
<dbReference type="SUPFAM" id="SSF50494">
    <property type="entry name" value="Trypsin-like serine proteases"/>
    <property type="match status" value="1"/>
</dbReference>
<feature type="chain" id="PRO_5032314237" evidence="7">
    <location>
        <begin position="23"/>
        <end position="794"/>
    </location>
</feature>
<keyword evidence="10" id="KW-1185">Reference proteome</keyword>
<evidence type="ECO:0000256" key="6">
    <source>
        <dbReference type="SAM" id="MobiDB-lite"/>
    </source>
</evidence>
<evidence type="ECO:0000256" key="7">
    <source>
        <dbReference type="SAM" id="SignalP"/>
    </source>
</evidence>
<keyword evidence="3 5" id="KW-0720">Serine protease</keyword>
<dbReference type="EMBL" id="JAANIC010004451">
    <property type="protein sequence ID" value="KAG5334710.1"/>
    <property type="molecule type" value="Genomic_DNA"/>
</dbReference>
<keyword evidence="4" id="KW-1015">Disulfide bond</keyword>
<feature type="signal peptide" evidence="7">
    <location>
        <begin position="1"/>
        <end position="22"/>
    </location>
</feature>
<dbReference type="GO" id="GO:0005615">
    <property type="term" value="C:extracellular space"/>
    <property type="evidence" value="ECO:0007669"/>
    <property type="project" value="TreeGrafter"/>
</dbReference>